<dbReference type="InterPro" id="IPR053213">
    <property type="entry name" value="RLP29"/>
</dbReference>
<feature type="chain" id="PRO_5028365954" evidence="7">
    <location>
        <begin position="23"/>
        <end position="168"/>
    </location>
</feature>
<dbReference type="Gene3D" id="3.80.10.10">
    <property type="entry name" value="Ribonuclease Inhibitor"/>
    <property type="match status" value="1"/>
</dbReference>
<organism evidence="8 9">
    <name type="scientific">Durio zibethinus</name>
    <name type="common">Durian</name>
    <dbReference type="NCBI Taxonomy" id="66656"/>
    <lineage>
        <taxon>Eukaryota</taxon>
        <taxon>Viridiplantae</taxon>
        <taxon>Streptophyta</taxon>
        <taxon>Embryophyta</taxon>
        <taxon>Tracheophyta</taxon>
        <taxon>Spermatophyta</taxon>
        <taxon>Magnoliopsida</taxon>
        <taxon>eudicotyledons</taxon>
        <taxon>Gunneridae</taxon>
        <taxon>Pentapetalae</taxon>
        <taxon>rosids</taxon>
        <taxon>malvids</taxon>
        <taxon>Malvales</taxon>
        <taxon>Malvaceae</taxon>
        <taxon>Helicteroideae</taxon>
        <taxon>Durio</taxon>
    </lineage>
</organism>
<evidence type="ECO:0000256" key="7">
    <source>
        <dbReference type="SAM" id="SignalP"/>
    </source>
</evidence>
<reference evidence="9" key="1">
    <citation type="submission" date="2025-08" db="UniProtKB">
        <authorList>
            <consortium name="RefSeq"/>
        </authorList>
    </citation>
    <scope>IDENTIFICATION</scope>
    <source>
        <tissue evidence="9">Fruit stalk</tissue>
    </source>
</reference>
<dbReference type="InterPro" id="IPR001611">
    <property type="entry name" value="Leu-rich_rpt"/>
</dbReference>
<dbReference type="GO" id="GO:0005886">
    <property type="term" value="C:plasma membrane"/>
    <property type="evidence" value="ECO:0007669"/>
    <property type="project" value="UniProtKB-SubCell"/>
</dbReference>
<dbReference type="PANTHER" id="PTHR48009:SF16">
    <property type="entry name" value="LEUCINE-RICH REPEAT-CONTAINING N-TERMINAL PLANT-TYPE DOMAIN-CONTAINING PROTEIN"/>
    <property type="match status" value="1"/>
</dbReference>
<evidence type="ECO:0000313" key="8">
    <source>
        <dbReference type="Proteomes" id="UP000515121"/>
    </source>
</evidence>
<proteinExistence type="predicted"/>
<evidence type="ECO:0000256" key="3">
    <source>
        <dbReference type="ARBA" id="ARBA00022614"/>
    </source>
</evidence>
<keyword evidence="8" id="KW-1185">Reference proteome</keyword>
<dbReference type="FunFam" id="3.80.10.10:FF:000299">
    <property type="entry name" value="Piriformospora indica-insensitive protein 2"/>
    <property type="match status" value="1"/>
</dbReference>
<dbReference type="KEGG" id="dzi:111276292"/>
<sequence>MEDTRFILPLMVVMLLHNLVPSFSMESPNITTDRLALLALKAYVTRDPQNVFGNQTGPLPPLSANWIGETIPPILGNLSFLTSLNIRNNSFHASLPIELVNLRRLKLIDIGSNSFSGEIPSWFGSFPELQSLFLYGNNFTGVIPSSLGDLSKLEKLVLYNNSLGRADF</sequence>
<keyword evidence="3" id="KW-0433">Leucine-rich repeat</keyword>
<dbReference type="Pfam" id="PF00560">
    <property type="entry name" value="LRR_1"/>
    <property type="match status" value="1"/>
</dbReference>
<dbReference type="OrthoDB" id="687555at2759"/>
<keyword evidence="2" id="KW-1003">Cell membrane</keyword>
<evidence type="ECO:0000313" key="9">
    <source>
        <dbReference type="RefSeq" id="XP_022717793.1"/>
    </source>
</evidence>
<evidence type="ECO:0000256" key="1">
    <source>
        <dbReference type="ARBA" id="ARBA00004236"/>
    </source>
</evidence>
<dbReference type="RefSeq" id="XP_022717793.1">
    <property type="nucleotide sequence ID" value="XM_022862058.1"/>
</dbReference>
<keyword evidence="5" id="KW-0677">Repeat</keyword>
<dbReference type="Proteomes" id="UP000515121">
    <property type="component" value="Unplaced"/>
</dbReference>
<dbReference type="InterPro" id="IPR032675">
    <property type="entry name" value="LRR_dom_sf"/>
</dbReference>
<evidence type="ECO:0000256" key="2">
    <source>
        <dbReference type="ARBA" id="ARBA00022475"/>
    </source>
</evidence>
<gene>
    <name evidence="9" type="primary">LOC111276292</name>
</gene>
<evidence type="ECO:0000256" key="5">
    <source>
        <dbReference type="ARBA" id="ARBA00022737"/>
    </source>
</evidence>
<dbReference type="GeneID" id="111276292"/>
<dbReference type="PANTHER" id="PTHR48009">
    <property type="entry name" value="LEUCINE-RICH REPEAT (LRR) FAMILY PROTEIN"/>
    <property type="match status" value="1"/>
</dbReference>
<comment type="subcellular location">
    <subcellularLocation>
        <location evidence="1">Cell membrane</location>
    </subcellularLocation>
</comment>
<keyword evidence="6" id="KW-0472">Membrane</keyword>
<protein>
    <submittedName>
        <fullName evidence="9">LRR receptor-like serine/threonine-protein kinase FEI 1</fullName>
    </submittedName>
</protein>
<dbReference type="AlphaFoldDB" id="A0A6P5WPK3"/>
<dbReference type="SUPFAM" id="SSF52058">
    <property type="entry name" value="L domain-like"/>
    <property type="match status" value="1"/>
</dbReference>
<accession>A0A6P5WPK3</accession>
<keyword evidence="4 7" id="KW-0732">Signal</keyword>
<evidence type="ECO:0000256" key="6">
    <source>
        <dbReference type="ARBA" id="ARBA00023136"/>
    </source>
</evidence>
<name>A0A6P5WPK3_DURZI</name>
<dbReference type="Pfam" id="PF13855">
    <property type="entry name" value="LRR_8"/>
    <property type="match status" value="1"/>
</dbReference>
<evidence type="ECO:0000256" key="4">
    <source>
        <dbReference type="ARBA" id="ARBA00022729"/>
    </source>
</evidence>
<feature type="signal peptide" evidence="7">
    <location>
        <begin position="1"/>
        <end position="22"/>
    </location>
</feature>